<dbReference type="RefSeq" id="YP_010655710.1">
    <property type="nucleotide sequence ID" value="NC_070830.1"/>
</dbReference>
<dbReference type="KEGG" id="vg:77931576"/>
<organism evidence="1 2">
    <name type="scientific">Streptomyces phage KimJongPhill</name>
    <dbReference type="NCBI Taxonomy" id="2848886"/>
    <lineage>
        <taxon>Viruses</taxon>
        <taxon>Duplodnaviria</taxon>
        <taxon>Heunggongvirae</taxon>
        <taxon>Uroviricota</taxon>
        <taxon>Caudoviricetes</taxon>
        <taxon>Zukovirus</taxon>
        <taxon>Zukovirus phill</taxon>
    </lineage>
</organism>
<dbReference type="Proteomes" id="UP000683386">
    <property type="component" value="Segment"/>
</dbReference>
<evidence type="ECO:0000313" key="2">
    <source>
        <dbReference type="Proteomes" id="UP000683386"/>
    </source>
</evidence>
<proteinExistence type="predicted"/>
<accession>A0A8F2E7N1</accession>
<gene>
    <name evidence="1" type="primary">104</name>
    <name evidence="1" type="ORF">SEA_KIMJONGPHILL_104</name>
</gene>
<dbReference type="EMBL" id="MW822144">
    <property type="protein sequence ID" value="QWT29885.1"/>
    <property type="molecule type" value="Genomic_DNA"/>
</dbReference>
<evidence type="ECO:0000313" key="1">
    <source>
        <dbReference type="EMBL" id="QWT29885.1"/>
    </source>
</evidence>
<sequence length="83" mass="9095">MDATQRKIAEIMGTLNLEELAQRYIDAIAGDVADHADLIALARMEEKGIENSDSHDAIKIYNAAEAMITAAILRHMGNINSKK</sequence>
<keyword evidence="2" id="KW-1185">Reference proteome</keyword>
<reference evidence="1" key="1">
    <citation type="submission" date="2021-03" db="EMBL/GenBank/DDBJ databases">
        <authorList>
            <person name="Alqahtani R."/>
            <person name="Behailu E."/>
            <person name="Cappabianca D.W."/>
            <person name="Csanadi-Schwartz K.M."/>
            <person name="Dalal A.S."/>
            <person name="Fahim M.S."/>
            <person name="Franklin J.M."/>
            <person name="Gluckman M.H."/>
            <person name="Levine C.J."/>
            <person name="Martin N."/>
            <person name="Milza N."/>
            <person name="Najmabadi R."/>
            <person name="Newman A.M."/>
            <person name="Pajunar M."/>
            <person name="Qalawee I."/>
            <person name="Rizvi A."/>
            <person name="Samuel A."/>
            <person name="Smith A."/>
            <person name="Swann F.E."/>
            <person name="Sweeney P."/>
            <person name="Torres N.R."/>
            <person name="Ventrone L."/>
            <person name="Ventura L."/>
            <person name="Wroe M."/>
            <person name="Acquaye N.A."/>
            <person name="Agnes T.J."/>
            <person name="Ahmed A."/>
            <person name="Ahmed S."/>
            <person name="Amodu B.A."/>
            <person name="Arefeayne N.F."/>
            <person name="Asamoah-Frimpong E.A."/>
            <person name="Attaran A."/>
            <person name="Barragan J.M."/>
            <person name="Baumgarten L.N."/>
            <person name="Berhane B."/>
            <person name="Beyene A."/>
            <person name="Bhattarai B."/>
            <person name="Biondokin D.V."/>
            <person name="Boone B.K."/>
            <person name="Burney S.Z."/>
            <person name="Cayanan J.-R.T."/>
            <person name="Cesta G."/>
            <person name="Chang J."/>
            <person name="Chavez J."/>
            <person name="Chorbajian C."/>
            <person name="Christian S."/>
            <person name="Corns J.R."/>
            <person name="Corns N.R."/>
            <person name="Cowan J.T."/>
            <person name="Coyne C."/>
            <person name="Dadzie B."/>
            <person name="Datu D.-L.V."/>
            <person name="Deng B.C."/>
            <person name="Der L."/>
            <person name="Dickerson K."/>
            <person name="Dozier E."/>
            <person name="Egbunine A.O."/>
            <person name="Farooq M."/>
            <person name="Fonge A.E."/>
            <person name="Ghomsi-Nono M.P."/>
            <person name="Giampietro H."/>
            <person name="Gunnison R.P."/>
            <person name="Han S.H."/>
            <person name="Hennigan A.J."/>
            <person name="Hong A.N."/>
            <person name="Ijomor E.C."/>
            <person name="Jalali A."/>
            <person name="Jamil T.Z."/>
            <person name="Jenkins C.R."/>
            <person name="Joseph M.A."/>
            <person name="Jowanowitch O.J."/>
            <person name="Kang D."/>
            <person name="Khan A."/>
            <person name="Khan Z.K."/>
            <person name="Kiewe T."/>
            <person name="Kjerulf A.B."/>
            <person name="Kolosey V."/>
            <person name="Kurup M."/>
            <person name="Lee V.H."/>
            <person name="Llontop-Maldonado V."/>
            <person name="Long P."/>
            <person name="Lu N."/>
            <person name="Majekodunmi A."/>
            <person name="Malik H.W."/>
            <person name="Marcellino S.C."/>
            <person name="Martinez L.A."/>
            <person name="Meher F.N."/>
            <person name="Michelin M.A."/>
            <person name="Mitchell K.G."/>
            <person name="Mullens W.J."/>
            <person name="Nwakama C."/>
            <person name="Nwosu F.T."/>
            <person name="Oboh E.C."/>
            <person name="Odujinrin O."/>
            <person name="Ogunsan O."/>
            <person name="O'Neill K."/>
            <person name="Oxlaj J.A."/>
            <person name="Patel A.K."/>
            <person name="Patel B.R."/>
            <person name="Pham Q."/>
            <person name="Porter J."/>
            <person name="Portes J."/>
            <person name="Prokopenko A."/>
            <person name="Quraishi M."/>
            <person name="Qureshi M.-A."/>
            <person name="Rivera A."/>
            <person name="Rubalsky V."/>
            <person name="Saikali Y."/>
            <person name="Saqaf K."/>
            <person name="Saroya S.R."/>
            <person name="Seas A."/>
            <person name="Shadrick R.E."/>
            <person name="Sharda N."/>
            <person name="Sigindere M.T."/>
            <person name="Simbi V.G."/>
            <person name="Thuzar C."/>
            <person name="Tran K."/>
            <person name="Tran V.D."/>
            <person name="Trang W."/>
            <person name="Vaishnav N."/>
            <person name="Vuong K."/>
            <person name="Walker C."/>
            <person name="Wallace S.A."/>
            <person name="Warfield J.C."/>
            <person name="Wikina T."/>
            <person name="Wobbeking F.T."/>
            <person name="Worrent L.D."/>
            <person name="Yan T."/>
            <person name="Zehra A."/>
            <person name="Avazpour P."/>
            <person name="Kim F.M."/>
            <person name="Mason K."/>
            <person name="Nguyen D.A."/>
            <person name="Pettit S.M."/>
            <person name="Zhou O.J."/>
            <person name="Brissett D.L."/>
            <person name="Gualtieri C."/>
            <person name="Hufford T.M."/>
            <person name="Ko J.M."/>
            <person name="Novak J.K."/>
            <person name="Smith Z.M."/>
            <person name="Mayer-Bacon C."/>
            <person name="Erill I."/>
            <person name="Caruso S.M."/>
            <person name="Garlena R.A."/>
            <person name="Russell D.A."/>
            <person name="Pope W.H."/>
            <person name="Jacobs-Sera D."/>
            <person name="Hatfull G.F."/>
        </authorList>
    </citation>
    <scope>NUCLEOTIDE SEQUENCE</scope>
</reference>
<dbReference type="GeneID" id="77931576"/>
<protein>
    <submittedName>
        <fullName evidence="1">Uncharacterized protein</fullName>
    </submittedName>
</protein>
<name>A0A8F2E7N1_9CAUD</name>